<organism evidence="1 2">
    <name type="scientific">Mucuna pruriens</name>
    <name type="common">Velvet bean</name>
    <name type="synonym">Dolichos pruriens</name>
    <dbReference type="NCBI Taxonomy" id="157652"/>
    <lineage>
        <taxon>Eukaryota</taxon>
        <taxon>Viridiplantae</taxon>
        <taxon>Streptophyta</taxon>
        <taxon>Embryophyta</taxon>
        <taxon>Tracheophyta</taxon>
        <taxon>Spermatophyta</taxon>
        <taxon>Magnoliopsida</taxon>
        <taxon>eudicotyledons</taxon>
        <taxon>Gunneridae</taxon>
        <taxon>Pentapetalae</taxon>
        <taxon>rosids</taxon>
        <taxon>fabids</taxon>
        <taxon>Fabales</taxon>
        <taxon>Fabaceae</taxon>
        <taxon>Papilionoideae</taxon>
        <taxon>50 kb inversion clade</taxon>
        <taxon>NPAAA clade</taxon>
        <taxon>indigoferoid/millettioid clade</taxon>
        <taxon>Phaseoleae</taxon>
        <taxon>Mucuna</taxon>
    </lineage>
</organism>
<proteinExistence type="predicted"/>
<name>A0A371IGZ8_MUCPR</name>
<gene>
    <name evidence="1" type="ORF">CR513_00621</name>
</gene>
<feature type="non-terminal residue" evidence="1">
    <location>
        <position position="1"/>
    </location>
</feature>
<accession>A0A371IGZ8</accession>
<sequence length="85" mass="9969">MRWCIEWILLIIPKPMGRLRSLIGRSNRFCKWWHTPIEKIGVVVRGCSLGSQDSLSNTVRNVPLLDNFWIFYPTLLDAQLLKDEL</sequence>
<comment type="caution">
    <text evidence="1">The sequence shown here is derived from an EMBL/GenBank/DDBJ whole genome shotgun (WGS) entry which is preliminary data.</text>
</comment>
<reference evidence="1" key="1">
    <citation type="submission" date="2018-05" db="EMBL/GenBank/DDBJ databases">
        <title>Draft genome of Mucuna pruriens seed.</title>
        <authorList>
            <person name="Nnadi N.E."/>
            <person name="Vos R."/>
            <person name="Hasami M.H."/>
            <person name="Devisetty U.K."/>
            <person name="Aguiy J.C."/>
        </authorList>
    </citation>
    <scope>NUCLEOTIDE SEQUENCE [LARGE SCALE GENOMIC DNA]</scope>
    <source>
        <strain evidence="1">JCA_2017</strain>
    </source>
</reference>
<keyword evidence="2" id="KW-1185">Reference proteome</keyword>
<dbReference type="AlphaFoldDB" id="A0A371IGZ8"/>
<protein>
    <submittedName>
        <fullName evidence="1">Uncharacterized protein</fullName>
    </submittedName>
</protein>
<evidence type="ECO:0000313" key="1">
    <source>
        <dbReference type="EMBL" id="RDY14342.1"/>
    </source>
</evidence>
<dbReference type="Proteomes" id="UP000257109">
    <property type="component" value="Unassembled WGS sequence"/>
</dbReference>
<evidence type="ECO:0000313" key="2">
    <source>
        <dbReference type="Proteomes" id="UP000257109"/>
    </source>
</evidence>
<dbReference type="EMBL" id="QJKJ01000091">
    <property type="protein sequence ID" value="RDY14342.1"/>
    <property type="molecule type" value="Genomic_DNA"/>
</dbReference>